<name>A0A2P2IM27_RHIMU</name>
<organism evidence="1">
    <name type="scientific">Rhizophora mucronata</name>
    <name type="common">Asiatic mangrove</name>
    <dbReference type="NCBI Taxonomy" id="61149"/>
    <lineage>
        <taxon>Eukaryota</taxon>
        <taxon>Viridiplantae</taxon>
        <taxon>Streptophyta</taxon>
        <taxon>Embryophyta</taxon>
        <taxon>Tracheophyta</taxon>
        <taxon>Spermatophyta</taxon>
        <taxon>Magnoliopsida</taxon>
        <taxon>eudicotyledons</taxon>
        <taxon>Gunneridae</taxon>
        <taxon>Pentapetalae</taxon>
        <taxon>rosids</taxon>
        <taxon>fabids</taxon>
        <taxon>Malpighiales</taxon>
        <taxon>Rhizophoraceae</taxon>
        <taxon>Rhizophora</taxon>
    </lineage>
</organism>
<accession>A0A2P2IM27</accession>
<protein>
    <submittedName>
        <fullName evidence="1">Uncharacterized protein</fullName>
    </submittedName>
</protein>
<evidence type="ECO:0000313" key="1">
    <source>
        <dbReference type="EMBL" id="MBW82245.1"/>
    </source>
</evidence>
<proteinExistence type="predicted"/>
<dbReference type="EMBL" id="GGEC01001762">
    <property type="protein sequence ID" value="MBW82245.1"/>
    <property type="molecule type" value="Transcribed_RNA"/>
</dbReference>
<reference evidence="1" key="1">
    <citation type="submission" date="2018-02" db="EMBL/GenBank/DDBJ databases">
        <title>Rhizophora mucronata_Transcriptome.</title>
        <authorList>
            <person name="Meera S.P."/>
            <person name="Sreeshan A."/>
            <person name="Augustine A."/>
        </authorList>
    </citation>
    <scope>NUCLEOTIDE SEQUENCE</scope>
    <source>
        <tissue evidence="1">Leaf</tissue>
    </source>
</reference>
<sequence>MLFRAVEASLFRKS</sequence>